<keyword evidence="3" id="KW-1185">Reference proteome</keyword>
<dbReference type="Proteomes" id="UP000676506">
    <property type="component" value="Chromosome 1"/>
</dbReference>
<accession>A0ABX8B5W8</accession>
<name>A0ABX8B5W8_9BACT</name>
<proteinExistence type="predicted"/>
<evidence type="ECO:0000313" key="3">
    <source>
        <dbReference type="Proteomes" id="UP000676506"/>
    </source>
</evidence>
<sequence>MNHLFFRAWAVRRCLIAGGLLVVLLFSGWEPTAAQRTRRRPARQAPPPPTVTETAPQTAPLPLAEYLPANTLLYFEVERLTDAVDEVLADANLKNFLAAADSPLPIDITRYDEALVAFGLPDKATLAATRIGVGLTLAPGKPKKDTMGLPAFPDAEFVVVLIAPDEAAAERYAQLGQQWLPAFVTNNKRVKPVQGRAGRFRTTTFPASKASESVVMARAGQVIAVGFSPVMTRWLTQFGQPSFASLGKSQSFEEVQKQLTAPHNGLIYINTTATGSYARTLISDIFKPRSSGEKSSRDQARADAEFAAKVNQLLEMSGIGALGGLGYAYGVQQGRVTQRIVVGVDRAANGLYPAFADGPRVSGRAADFLPDTTQGFATLSVNSTRVYDTLRQMAGVLSAKYETDVQVAERKFGVNFRQEIAAALTGEVTLAFGGVQLGAIASDGSPLTEQTHVAAFAVSNNPQALREAFAKIFSAAGRKAADRRAQQANLKPAEGEDIPRVRPVFDPRSLSYEGETIWLFEGDNAKEEEAFAVSVVANILVAGRTSDVKWVIDSYRRGQTLGRREDFNVGFGARPADAMGSAYVSQAFFAEILDELRKETPARYQPFLNALTPFPFFTHIGRDGRSITSTVDLPLPFLVGLAGAGYGASTAADERRANDQAVREVLQSIYEAQMDYARNAGKGYYSDSLPTLAKRADGGRAFAEEVELMTRLPYRGYVLGPIVLRPASGDKPAGFSVTAFPAVRTGPDRTGNQTFYLDETGFLRCQPRPTEDANAESAVCGSFAQETGADTVTPPPR</sequence>
<organism evidence="2 3">
    <name type="scientific">Chloracidobacterium validum</name>
    <dbReference type="NCBI Taxonomy" id="2821543"/>
    <lineage>
        <taxon>Bacteria</taxon>
        <taxon>Pseudomonadati</taxon>
        <taxon>Acidobacteriota</taxon>
        <taxon>Terriglobia</taxon>
        <taxon>Terriglobales</taxon>
        <taxon>Acidobacteriaceae</taxon>
        <taxon>Chloracidobacterium</taxon>
    </lineage>
</organism>
<reference evidence="2 3" key="1">
    <citation type="submission" date="2021-03" db="EMBL/GenBank/DDBJ databases">
        <title>Genomic and phenotypic characterization of Chloracidobacterium isolates provides evidence for multiple species.</title>
        <authorList>
            <person name="Saini M.K."/>
            <person name="Costas A.M.G."/>
            <person name="Tank M."/>
            <person name="Bryant D.A."/>
        </authorList>
    </citation>
    <scope>NUCLEOTIDE SEQUENCE [LARGE SCALE GENOMIC DNA]</scope>
    <source>
        <strain evidence="2 3">BV2-C</strain>
    </source>
</reference>
<feature type="region of interest" description="Disordered" evidence="1">
    <location>
        <begin position="36"/>
        <end position="57"/>
    </location>
</feature>
<evidence type="ECO:0000256" key="1">
    <source>
        <dbReference type="SAM" id="MobiDB-lite"/>
    </source>
</evidence>
<dbReference type="RefSeq" id="WP_211427902.1">
    <property type="nucleotide sequence ID" value="NZ_CP072648.1"/>
</dbReference>
<protein>
    <recommendedName>
        <fullName evidence="4">DUF3352 domain-containing protein</fullName>
    </recommendedName>
</protein>
<dbReference type="EMBL" id="CP072648">
    <property type="protein sequence ID" value="QUW02011.1"/>
    <property type="molecule type" value="Genomic_DNA"/>
</dbReference>
<evidence type="ECO:0000313" key="2">
    <source>
        <dbReference type="EMBL" id="QUW02011.1"/>
    </source>
</evidence>
<evidence type="ECO:0008006" key="4">
    <source>
        <dbReference type="Google" id="ProtNLM"/>
    </source>
</evidence>
<gene>
    <name evidence="2" type="ORF">J8C06_06445</name>
</gene>